<gene>
    <name evidence="4" type="primary">pkn1_6</name>
    <name evidence="4" type="ORF">ETAA1_16960</name>
</gene>
<feature type="chain" id="PRO_5021958278" evidence="2">
    <location>
        <begin position="23"/>
        <end position="880"/>
    </location>
</feature>
<feature type="domain" description="Sulfatase-modifying factor enzyme-like" evidence="3">
    <location>
        <begin position="45"/>
        <end position="312"/>
    </location>
</feature>
<dbReference type="InterPro" id="IPR036514">
    <property type="entry name" value="SGNH_hydro_sf"/>
</dbReference>
<feature type="region of interest" description="Disordered" evidence="1">
    <location>
        <begin position="260"/>
        <end position="283"/>
    </location>
</feature>
<protein>
    <submittedName>
        <fullName evidence="4">Serine/threonine-protein kinase pkn1</fullName>
        <ecNumber evidence="4">2.7.11.1</ecNumber>
    </submittedName>
</protein>
<name>A0A517XQH1_9BACT</name>
<dbReference type="InterPro" id="IPR042095">
    <property type="entry name" value="SUMF_sf"/>
</dbReference>
<dbReference type="EMBL" id="CP036273">
    <property type="protein sequence ID" value="QDU19759.1"/>
    <property type="molecule type" value="Genomic_DNA"/>
</dbReference>
<dbReference type="PANTHER" id="PTHR23150">
    <property type="entry name" value="SULFATASE MODIFYING FACTOR 1, 2"/>
    <property type="match status" value="1"/>
</dbReference>
<reference evidence="4 5" key="1">
    <citation type="submission" date="2019-02" db="EMBL/GenBank/DDBJ databases">
        <title>Deep-cultivation of Planctomycetes and their phenomic and genomic characterization uncovers novel biology.</title>
        <authorList>
            <person name="Wiegand S."/>
            <person name="Jogler M."/>
            <person name="Boedeker C."/>
            <person name="Pinto D."/>
            <person name="Vollmers J."/>
            <person name="Rivas-Marin E."/>
            <person name="Kohn T."/>
            <person name="Peeters S.H."/>
            <person name="Heuer A."/>
            <person name="Rast P."/>
            <person name="Oberbeckmann S."/>
            <person name="Bunk B."/>
            <person name="Jeske O."/>
            <person name="Meyerdierks A."/>
            <person name="Storesund J.E."/>
            <person name="Kallscheuer N."/>
            <person name="Luecker S."/>
            <person name="Lage O.M."/>
            <person name="Pohl T."/>
            <person name="Merkel B.J."/>
            <person name="Hornburger P."/>
            <person name="Mueller R.-W."/>
            <person name="Bruemmer F."/>
            <person name="Labrenz M."/>
            <person name="Spormann A.M."/>
            <person name="Op den Camp H."/>
            <person name="Overmann J."/>
            <person name="Amann R."/>
            <person name="Jetten M.S.M."/>
            <person name="Mascher T."/>
            <person name="Medema M.H."/>
            <person name="Devos D.P."/>
            <person name="Kaster A.-K."/>
            <person name="Ovreas L."/>
            <person name="Rohde M."/>
            <person name="Galperin M.Y."/>
            <person name="Jogler C."/>
        </authorList>
    </citation>
    <scope>NUCLEOTIDE SEQUENCE [LARGE SCALE GENOMIC DNA]</scope>
    <source>
        <strain evidence="4 5">ETA_A1</strain>
    </source>
</reference>
<evidence type="ECO:0000256" key="1">
    <source>
        <dbReference type="SAM" id="MobiDB-lite"/>
    </source>
</evidence>
<dbReference type="Gene3D" id="3.90.1580.10">
    <property type="entry name" value="paralog of FGE (formylglycine-generating enzyme)"/>
    <property type="match status" value="1"/>
</dbReference>
<organism evidence="4 5">
    <name type="scientific">Urbifossiella limnaea</name>
    <dbReference type="NCBI Taxonomy" id="2528023"/>
    <lineage>
        <taxon>Bacteria</taxon>
        <taxon>Pseudomonadati</taxon>
        <taxon>Planctomycetota</taxon>
        <taxon>Planctomycetia</taxon>
        <taxon>Gemmatales</taxon>
        <taxon>Gemmataceae</taxon>
        <taxon>Urbifossiella</taxon>
    </lineage>
</organism>
<dbReference type="Proteomes" id="UP000319576">
    <property type="component" value="Chromosome"/>
</dbReference>
<dbReference type="GO" id="GO:0004674">
    <property type="term" value="F:protein serine/threonine kinase activity"/>
    <property type="evidence" value="ECO:0007669"/>
    <property type="project" value="UniProtKB-EC"/>
</dbReference>
<keyword evidence="2" id="KW-0732">Signal</keyword>
<evidence type="ECO:0000256" key="2">
    <source>
        <dbReference type="SAM" id="SignalP"/>
    </source>
</evidence>
<dbReference type="PANTHER" id="PTHR23150:SF19">
    <property type="entry name" value="FORMYLGLYCINE-GENERATING ENZYME"/>
    <property type="match status" value="1"/>
</dbReference>
<keyword evidence="4" id="KW-0418">Kinase</keyword>
<evidence type="ECO:0000313" key="4">
    <source>
        <dbReference type="EMBL" id="QDU19759.1"/>
    </source>
</evidence>
<sequence precursor="true">MPNTLPPCVCAFALLLATVPGATGQPASGDASAAREATTGIGMKLVYIRPGKFIMGSPPGEPGREAQEVQHEVELTKGFYLGTCEVTVGQFRQFVTETKYQTDGERDGRGAYGINEAGKIEQMQPTFTWKSPGFEQADDHPVVNVSWNDARAFCRWLSQKEKKAYRLPTEAEWEYACRAGTRTAYTHGDDPEGLVGVGNGADTAARARYPGWSIGIKANDGHVFTAPVGRFQPNAYGLSDMHGNVWEWCEDWYEPNSYPKEKQVDPTGPATGKAKVQRGGGWSSDAKRLRSAARVGRDASAYRGCYLGFRVVLEQESGTQSQEPESPKKLPAGLRVMSGGHSWSTENSAPLCQAAGITGHLKLNKQGLHSGRIEDLTPLLEKGEIDVYVWQHNSTGPDFPKFLPTLVDLGPKHNPNFRVIMQMPWLTNDGRKDVKSPEEYEKTDLAEYQTELEKSRKQQEAYIDEVNAKAGKRVVFLVPLGDGMLEVRKLIVAGKFPGITKVNFRETPGDRGSLLQGDIMPHQGLLGMRLGTYMHFAALYRMSPEGLKFPGKEGDGLTDAQREVLQKLAWDMVSKYPYAGIAKFDAPNPIVDAKSRFGLDVKTDRLIMTHADKPLGEYVWADQRILRPYFANLHGPGGTKVTRNHPPVPGTDAADHDTMHPGLWLGFGDISGVDFWRNRGRVRQVKFLAPPTTADERITFATESDLLNPDGKRMGGMVNRYTIARRPAGWRLVWDATFTATEQDLVFGDQEEMGFGARVASECTEKTGGAVVNSHGAKTAKATWGKPAAWCDYSGTKGSRRVGVTLMPGPKNFRESWWHNRDYGVFVANPFGRAAMGQGARSAVTVKKGESLRLVFGAVLHDGTDYDPANEYQHFLEAVR</sequence>
<keyword evidence="4" id="KW-0808">Transferase</keyword>
<dbReference type="OrthoDB" id="9812426at2"/>
<dbReference type="InterPro" id="IPR051043">
    <property type="entry name" value="Sulfatase_Mod_Factor_Kinase"/>
</dbReference>
<dbReference type="Pfam" id="PF03781">
    <property type="entry name" value="FGE-sulfatase"/>
    <property type="match status" value="1"/>
</dbReference>
<feature type="signal peptide" evidence="2">
    <location>
        <begin position="1"/>
        <end position="22"/>
    </location>
</feature>
<dbReference type="GO" id="GO:0120147">
    <property type="term" value="F:formylglycine-generating oxidase activity"/>
    <property type="evidence" value="ECO:0007669"/>
    <property type="project" value="TreeGrafter"/>
</dbReference>
<dbReference type="EC" id="2.7.11.1" evidence="4"/>
<dbReference type="SUPFAM" id="SSF56436">
    <property type="entry name" value="C-type lectin-like"/>
    <property type="match status" value="1"/>
</dbReference>
<dbReference type="Gene3D" id="3.40.50.1110">
    <property type="entry name" value="SGNH hydrolase"/>
    <property type="match status" value="1"/>
</dbReference>
<dbReference type="GO" id="GO:0016788">
    <property type="term" value="F:hydrolase activity, acting on ester bonds"/>
    <property type="evidence" value="ECO:0007669"/>
    <property type="project" value="UniProtKB-ARBA"/>
</dbReference>
<dbReference type="KEGG" id="uli:ETAA1_16960"/>
<proteinExistence type="predicted"/>
<dbReference type="AlphaFoldDB" id="A0A517XQH1"/>
<dbReference type="RefSeq" id="WP_145236219.1">
    <property type="nucleotide sequence ID" value="NZ_CP036273.1"/>
</dbReference>
<dbReference type="InterPro" id="IPR016187">
    <property type="entry name" value="CTDL_fold"/>
</dbReference>
<dbReference type="InterPro" id="IPR029475">
    <property type="entry name" value="DUF6807"/>
</dbReference>
<dbReference type="Pfam" id="PF14100">
    <property type="entry name" value="DUF6807"/>
    <property type="match status" value="1"/>
</dbReference>
<evidence type="ECO:0000313" key="5">
    <source>
        <dbReference type="Proteomes" id="UP000319576"/>
    </source>
</evidence>
<dbReference type="InterPro" id="IPR005532">
    <property type="entry name" value="SUMF_dom"/>
</dbReference>
<accession>A0A517XQH1</accession>
<evidence type="ECO:0000259" key="3">
    <source>
        <dbReference type="Pfam" id="PF03781"/>
    </source>
</evidence>
<keyword evidence="5" id="KW-1185">Reference proteome</keyword>